<feature type="coiled-coil region" evidence="1">
    <location>
        <begin position="50"/>
        <end position="77"/>
    </location>
</feature>
<dbReference type="Proteomes" id="UP000824890">
    <property type="component" value="Unassembled WGS sequence"/>
</dbReference>
<comment type="caution">
    <text evidence="3">The sequence shown here is derived from an EMBL/GenBank/DDBJ whole genome shotgun (WGS) entry which is preliminary data.</text>
</comment>
<organism evidence="3 4">
    <name type="scientific">Brassica napus</name>
    <name type="common">Rape</name>
    <dbReference type="NCBI Taxonomy" id="3708"/>
    <lineage>
        <taxon>Eukaryota</taxon>
        <taxon>Viridiplantae</taxon>
        <taxon>Streptophyta</taxon>
        <taxon>Embryophyta</taxon>
        <taxon>Tracheophyta</taxon>
        <taxon>Spermatophyta</taxon>
        <taxon>Magnoliopsida</taxon>
        <taxon>eudicotyledons</taxon>
        <taxon>Gunneridae</taxon>
        <taxon>Pentapetalae</taxon>
        <taxon>rosids</taxon>
        <taxon>malvids</taxon>
        <taxon>Brassicales</taxon>
        <taxon>Brassicaceae</taxon>
        <taxon>Brassiceae</taxon>
        <taxon>Brassica</taxon>
    </lineage>
</organism>
<keyword evidence="1" id="KW-0175">Coiled coil</keyword>
<keyword evidence="4" id="KW-1185">Reference proteome</keyword>
<protein>
    <submittedName>
        <fullName evidence="3">Uncharacterized protein</fullName>
    </submittedName>
</protein>
<accession>A0ABQ7YFF8</accession>
<evidence type="ECO:0000313" key="4">
    <source>
        <dbReference type="Proteomes" id="UP000824890"/>
    </source>
</evidence>
<evidence type="ECO:0000256" key="1">
    <source>
        <dbReference type="SAM" id="Coils"/>
    </source>
</evidence>
<feature type="compositionally biased region" description="Basic and acidic residues" evidence="2">
    <location>
        <begin position="173"/>
        <end position="187"/>
    </location>
</feature>
<reference evidence="3 4" key="1">
    <citation type="submission" date="2021-05" db="EMBL/GenBank/DDBJ databases">
        <title>Genome Assembly of Synthetic Allotetraploid Brassica napus Reveals Homoeologous Exchanges between Subgenomes.</title>
        <authorList>
            <person name="Davis J.T."/>
        </authorList>
    </citation>
    <scope>NUCLEOTIDE SEQUENCE [LARGE SCALE GENOMIC DNA]</scope>
    <source>
        <strain evidence="4">cv. Da-Ae</strain>
        <tissue evidence="3">Seedling</tissue>
    </source>
</reference>
<evidence type="ECO:0000313" key="3">
    <source>
        <dbReference type="EMBL" id="KAH0866896.1"/>
    </source>
</evidence>
<evidence type="ECO:0000256" key="2">
    <source>
        <dbReference type="SAM" id="MobiDB-lite"/>
    </source>
</evidence>
<gene>
    <name evidence="3" type="ORF">HID58_073918</name>
</gene>
<proteinExistence type="predicted"/>
<name>A0ABQ7YFF8_BRANA</name>
<feature type="region of interest" description="Disordered" evidence="2">
    <location>
        <begin position="102"/>
        <end position="209"/>
    </location>
</feature>
<dbReference type="EMBL" id="JAGKQM010000017">
    <property type="protein sequence ID" value="KAH0866896.1"/>
    <property type="molecule type" value="Genomic_DNA"/>
</dbReference>
<feature type="compositionally biased region" description="Basic and acidic residues" evidence="2">
    <location>
        <begin position="128"/>
        <end position="137"/>
    </location>
</feature>
<sequence>MTPEDDTNQVEATPREVELLNRLEALQSQITDLHKVQETMPGGHELLQEVQTLKDQLGEHSKQLQQSAEKLDAMEAENLVLPQENQTLGATGKKWKRFRAKVRPMASLITPRNDGGTSRQPAAAGDGPDSRETARDATRRKRFQTKGRPMASLSTPRNDDGMSRQPANASDGPDSRETARDATRRQEIAVPIRRMKNIHPTIPRSQIRP</sequence>